<dbReference type="KEGG" id="pbap:Pla133_05310"/>
<dbReference type="AlphaFoldDB" id="A0A518BES4"/>
<proteinExistence type="predicted"/>
<protein>
    <submittedName>
        <fullName evidence="1">Uncharacterized protein</fullName>
    </submittedName>
</protein>
<dbReference type="Proteomes" id="UP000316921">
    <property type="component" value="Chromosome"/>
</dbReference>
<evidence type="ECO:0000313" key="2">
    <source>
        <dbReference type="Proteomes" id="UP000316921"/>
    </source>
</evidence>
<dbReference type="EMBL" id="CP036287">
    <property type="protein sequence ID" value="QDU65466.1"/>
    <property type="molecule type" value="Genomic_DNA"/>
</dbReference>
<name>A0A518BES4_9BACT</name>
<dbReference type="RefSeq" id="WP_419192054.1">
    <property type="nucleotide sequence ID" value="NZ_CP036287.1"/>
</dbReference>
<keyword evidence="2" id="KW-1185">Reference proteome</keyword>
<evidence type="ECO:0000313" key="1">
    <source>
        <dbReference type="EMBL" id="QDU65466.1"/>
    </source>
</evidence>
<accession>A0A518BES4</accession>
<organism evidence="1 2">
    <name type="scientific">Engelhardtia mirabilis</name>
    <dbReference type="NCBI Taxonomy" id="2528011"/>
    <lineage>
        <taxon>Bacteria</taxon>
        <taxon>Pseudomonadati</taxon>
        <taxon>Planctomycetota</taxon>
        <taxon>Planctomycetia</taxon>
        <taxon>Planctomycetia incertae sedis</taxon>
        <taxon>Engelhardtia</taxon>
    </lineage>
</organism>
<gene>
    <name evidence="1" type="ORF">Pla133_05310</name>
</gene>
<reference evidence="1 2" key="1">
    <citation type="submission" date="2019-02" db="EMBL/GenBank/DDBJ databases">
        <title>Deep-cultivation of Planctomycetes and their phenomic and genomic characterization uncovers novel biology.</title>
        <authorList>
            <person name="Wiegand S."/>
            <person name="Jogler M."/>
            <person name="Boedeker C."/>
            <person name="Pinto D."/>
            <person name="Vollmers J."/>
            <person name="Rivas-Marin E."/>
            <person name="Kohn T."/>
            <person name="Peeters S.H."/>
            <person name="Heuer A."/>
            <person name="Rast P."/>
            <person name="Oberbeckmann S."/>
            <person name="Bunk B."/>
            <person name="Jeske O."/>
            <person name="Meyerdierks A."/>
            <person name="Storesund J.E."/>
            <person name="Kallscheuer N."/>
            <person name="Luecker S."/>
            <person name="Lage O.M."/>
            <person name="Pohl T."/>
            <person name="Merkel B.J."/>
            <person name="Hornburger P."/>
            <person name="Mueller R.-W."/>
            <person name="Bruemmer F."/>
            <person name="Labrenz M."/>
            <person name="Spormann A.M."/>
            <person name="Op den Camp H."/>
            <person name="Overmann J."/>
            <person name="Amann R."/>
            <person name="Jetten M.S.M."/>
            <person name="Mascher T."/>
            <person name="Medema M.H."/>
            <person name="Devos D.P."/>
            <person name="Kaster A.-K."/>
            <person name="Ovreas L."/>
            <person name="Rohde M."/>
            <person name="Galperin M.Y."/>
            <person name="Jogler C."/>
        </authorList>
    </citation>
    <scope>NUCLEOTIDE SEQUENCE [LARGE SCALE GENOMIC DNA]</scope>
    <source>
        <strain evidence="1 2">Pla133</strain>
    </source>
</reference>
<sequence>MGLGVLDADGRAQAGVAIPLGTLVLIDRSVDHAYLLLAPGAPQPVTFPSNSVELGF</sequence>